<keyword evidence="1" id="KW-0472">Membrane</keyword>
<reference evidence="2" key="1">
    <citation type="submission" date="2023-02" db="EMBL/GenBank/DDBJ databases">
        <title>The sequence of Aeromonas hydrophila K533.</title>
        <authorList>
            <person name="Luo X."/>
        </authorList>
    </citation>
    <scope>NUCLEOTIDE SEQUENCE</scope>
    <source>
        <strain evidence="2">K533</strain>
    </source>
</reference>
<evidence type="ECO:0000313" key="2">
    <source>
        <dbReference type="EMBL" id="WEE29127.1"/>
    </source>
</evidence>
<proteinExistence type="predicted"/>
<dbReference type="RefSeq" id="WP_179101341.1">
    <property type="nucleotide sequence ID" value="NZ_AP023398.1"/>
</dbReference>
<evidence type="ECO:0000313" key="3">
    <source>
        <dbReference type="Proteomes" id="UP001214666"/>
    </source>
</evidence>
<sequence>MSDAKVNRFALARREAALCLLLTLLYFLAWYGTAYFIPAEIECWDMPLWFLLSCILMPLLFIVLCGLMVDRLFVDIPLDSPPLDAKEPSHES</sequence>
<name>A0AAX3PCB7_AERHY</name>
<keyword evidence="1" id="KW-0812">Transmembrane</keyword>
<dbReference type="PANTHER" id="PTHR39174">
    <property type="entry name" value="INNER MEMBRANE PROTEIN-RELATED"/>
    <property type="match status" value="1"/>
</dbReference>
<dbReference type="Proteomes" id="UP001214666">
    <property type="component" value="Chromosome"/>
</dbReference>
<dbReference type="PANTHER" id="PTHR39174:SF1">
    <property type="entry name" value="INNER MEMBRANE PROTEIN"/>
    <property type="match status" value="1"/>
</dbReference>
<keyword evidence="1" id="KW-1133">Transmembrane helix</keyword>
<dbReference type="Pfam" id="PF06196">
    <property type="entry name" value="DUF997"/>
    <property type="match status" value="1"/>
</dbReference>
<accession>A0AAX3PCB7</accession>
<feature type="transmembrane region" description="Helical" evidence="1">
    <location>
        <begin position="49"/>
        <end position="69"/>
    </location>
</feature>
<protein>
    <submittedName>
        <fullName evidence="2">YhdT family protein</fullName>
    </submittedName>
</protein>
<evidence type="ECO:0000256" key="1">
    <source>
        <dbReference type="SAM" id="Phobius"/>
    </source>
</evidence>
<organism evidence="2 3">
    <name type="scientific">Aeromonas hydrophila</name>
    <dbReference type="NCBI Taxonomy" id="644"/>
    <lineage>
        <taxon>Bacteria</taxon>
        <taxon>Pseudomonadati</taxon>
        <taxon>Pseudomonadota</taxon>
        <taxon>Gammaproteobacteria</taxon>
        <taxon>Aeromonadales</taxon>
        <taxon>Aeromonadaceae</taxon>
        <taxon>Aeromonas</taxon>
    </lineage>
</organism>
<feature type="transmembrane region" description="Helical" evidence="1">
    <location>
        <begin position="16"/>
        <end position="37"/>
    </location>
</feature>
<dbReference type="AlphaFoldDB" id="A0AAX3PCB7"/>
<dbReference type="EMBL" id="CP118942">
    <property type="protein sequence ID" value="WEE29127.1"/>
    <property type="molecule type" value="Genomic_DNA"/>
</dbReference>
<dbReference type="InterPro" id="IPR010398">
    <property type="entry name" value="DUF997"/>
</dbReference>
<gene>
    <name evidence="2" type="ORF">PY771_15925</name>
</gene>